<proteinExistence type="inferred from homology"/>
<sequence>MTATLTIYSATFMRYALAVSPKNYLLFACHAVNFSAQLAQGYRYLNYWNWGGREAKLAQAAQQGKEATEAGA</sequence>
<dbReference type="Proteomes" id="UP000007963">
    <property type="component" value="Unassembled WGS sequence"/>
</dbReference>
<evidence type="ECO:0000256" key="3">
    <source>
        <dbReference type="ARBA" id="ARBA00022448"/>
    </source>
</evidence>
<accession>Q0CLK6</accession>
<keyword evidence="4" id="KW-0812">Transmembrane</keyword>
<name>Q0CLK6_ASPTN</name>
<dbReference type="GO" id="GO:0006850">
    <property type="term" value="P:pyruvate import into mitochondria"/>
    <property type="evidence" value="ECO:0007669"/>
    <property type="project" value="EnsemblFungi"/>
</dbReference>
<comment type="function">
    <text evidence="9">Mediates the uptake of pyruvate into mitochondria.</text>
</comment>
<dbReference type="eggNOG" id="KOG1590">
    <property type="taxonomic scope" value="Eukaryota"/>
</dbReference>
<dbReference type="OrthoDB" id="1697690at2759"/>
<organism evidence="10 11">
    <name type="scientific">Aspergillus terreus (strain NIH 2624 / FGSC A1156)</name>
    <dbReference type="NCBI Taxonomy" id="341663"/>
    <lineage>
        <taxon>Eukaryota</taxon>
        <taxon>Fungi</taxon>
        <taxon>Dikarya</taxon>
        <taxon>Ascomycota</taxon>
        <taxon>Pezizomycotina</taxon>
        <taxon>Eurotiomycetes</taxon>
        <taxon>Eurotiomycetidae</taxon>
        <taxon>Eurotiales</taxon>
        <taxon>Aspergillaceae</taxon>
        <taxon>Aspergillus</taxon>
        <taxon>Aspergillus subgen. Circumdati</taxon>
    </lineage>
</organism>
<evidence type="ECO:0000256" key="4">
    <source>
        <dbReference type="ARBA" id="ARBA00022692"/>
    </source>
</evidence>
<evidence type="ECO:0000256" key="9">
    <source>
        <dbReference type="RuleBase" id="RU363100"/>
    </source>
</evidence>
<comment type="subcellular location">
    <subcellularLocation>
        <location evidence="1 9">Mitochondrion inner membrane</location>
        <topology evidence="1 9">Multi-pass membrane protein</topology>
    </subcellularLocation>
</comment>
<dbReference type="GO" id="GO:0050833">
    <property type="term" value="F:pyruvate transmembrane transporter activity"/>
    <property type="evidence" value="ECO:0007669"/>
    <property type="project" value="EnsemblFungi"/>
</dbReference>
<dbReference type="GO" id="GO:0005777">
    <property type="term" value="C:peroxisome"/>
    <property type="evidence" value="ECO:0007669"/>
    <property type="project" value="EnsemblFungi"/>
</dbReference>
<evidence type="ECO:0000256" key="6">
    <source>
        <dbReference type="ARBA" id="ARBA00022989"/>
    </source>
</evidence>
<dbReference type="GO" id="GO:7770001">
    <property type="term" value="C:mitochondrial pyruvate carrier complex"/>
    <property type="evidence" value="ECO:0007669"/>
    <property type="project" value="EnsemblFungi"/>
</dbReference>
<dbReference type="InterPro" id="IPR005336">
    <property type="entry name" value="MPC"/>
</dbReference>
<reference evidence="11" key="1">
    <citation type="submission" date="2005-09" db="EMBL/GenBank/DDBJ databases">
        <title>Annotation of the Aspergillus terreus NIH2624 genome.</title>
        <authorList>
            <person name="Birren B.W."/>
            <person name="Lander E.S."/>
            <person name="Galagan J.E."/>
            <person name="Nusbaum C."/>
            <person name="Devon K."/>
            <person name="Henn M."/>
            <person name="Ma L.-J."/>
            <person name="Jaffe D.B."/>
            <person name="Butler J."/>
            <person name="Alvarez P."/>
            <person name="Gnerre S."/>
            <person name="Grabherr M."/>
            <person name="Kleber M."/>
            <person name="Mauceli E.W."/>
            <person name="Brockman W."/>
            <person name="Rounsley S."/>
            <person name="Young S.K."/>
            <person name="LaButti K."/>
            <person name="Pushparaj V."/>
            <person name="DeCaprio D."/>
            <person name="Crawford M."/>
            <person name="Koehrsen M."/>
            <person name="Engels R."/>
            <person name="Montgomery P."/>
            <person name="Pearson M."/>
            <person name="Howarth C."/>
            <person name="Larson L."/>
            <person name="Luoma S."/>
            <person name="White J."/>
            <person name="Alvarado L."/>
            <person name="Kodira C.D."/>
            <person name="Zeng Q."/>
            <person name="Oleary S."/>
            <person name="Yandava C."/>
            <person name="Denning D.W."/>
            <person name="Nierman W.C."/>
            <person name="Milne T."/>
            <person name="Madden K."/>
        </authorList>
    </citation>
    <scope>NUCLEOTIDE SEQUENCE [LARGE SCALE GENOMIC DNA]</scope>
    <source>
        <strain evidence="11">NIH 2624 / FGSC A1156</strain>
    </source>
</reference>
<evidence type="ECO:0000256" key="8">
    <source>
        <dbReference type="ARBA" id="ARBA00023136"/>
    </source>
</evidence>
<dbReference type="OMA" id="NWHYWGG"/>
<dbReference type="VEuPathDB" id="FungiDB:ATEG_05428"/>
<evidence type="ECO:0000313" key="10">
    <source>
        <dbReference type="EMBL" id="EAU34497.1"/>
    </source>
</evidence>
<keyword evidence="5 9" id="KW-0999">Mitochondrion inner membrane</keyword>
<dbReference type="STRING" id="341663.Q0CLK6"/>
<dbReference type="HOGENOM" id="CLU_099502_5_3_1"/>
<evidence type="ECO:0000256" key="2">
    <source>
        <dbReference type="ARBA" id="ARBA00006416"/>
    </source>
</evidence>
<evidence type="ECO:0000256" key="5">
    <source>
        <dbReference type="ARBA" id="ARBA00022792"/>
    </source>
</evidence>
<dbReference type="EMBL" id="CH476600">
    <property type="protein sequence ID" value="EAU34497.1"/>
    <property type="molecule type" value="Genomic_DNA"/>
</dbReference>
<protein>
    <recommendedName>
        <fullName evidence="9">Mitochondrial pyruvate carrier</fullName>
    </recommendedName>
</protein>
<dbReference type="RefSeq" id="XP_001214606.1">
    <property type="nucleotide sequence ID" value="XM_001214606.1"/>
</dbReference>
<keyword evidence="7 9" id="KW-0496">Mitochondrion</keyword>
<dbReference type="GeneID" id="4321021"/>
<dbReference type="Pfam" id="PF03650">
    <property type="entry name" value="MPC"/>
    <property type="match status" value="1"/>
</dbReference>
<gene>
    <name evidence="10" type="ORF">ATEG_05428</name>
</gene>
<keyword evidence="3 9" id="KW-0813">Transport</keyword>
<keyword evidence="6" id="KW-1133">Transmembrane helix</keyword>
<evidence type="ECO:0000313" key="11">
    <source>
        <dbReference type="Proteomes" id="UP000007963"/>
    </source>
</evidence>
<comment type="similarity">
    <text evidence="2 9">Belongs to the mitochondrial pyruvate carrier (MPC) (TC 2.A.105) family.</text>
</comment>
<evidence type="ECO:0000256" key="7">
    <source>
        <dbReference type="ARBA" id="ARBA00023128"/>
    </source>
</evidence>
<dbReference type="AlphaFoldDB" id="Q0CLK6"/>
<evidence type="ECO:0000256" key="1">
    <source>
        <dbReference type="ARBA" id="ARBA00004448"/>
    </source>
</evidence>
<keyword evidence="8" id="KW-0472">Membrane</keyword>